<dbReference type="Pfam" id="PF01422">
    <property type="entry name" value="zf-NF-X1"/>
    <property type="match status" value="2"/>
</dbReference>
<dbReference type="GO" id="GO:0000977">
    <property type="term" value="F:RNA polymerase II transcription regulatory region sequence-specific DNA binding"/>
    <property type="evidence" value="ECO:0007669"/>
    <property type="project" value="TreeGrafter"/>
</dbReference>
<dbReference type="AlphaFoldDB" id="A0A9W7XTG8"/>
<keyword evidence="7" id="KW-0805">Transcription regulation</keyword>
<dbReference type="Proteomes" id="UP001143981">
    <property type="component" value="Unassembled WGS sequence"/>
</dbReference>
<evidence type="ECO:0000256" key="5">
    <source>
        <dbReference type="ARBA" id="ARBA00022771"/>
    </source>
</evidence>
<keyword evidence="8" id="KW-0804">Transcription</keyword>
<evidence type="ECO:0000256" key="9">
    <source>
        <dbReference type="ARBA" id="ARBA00023242"/>
    </source>
</evidence>
<feature type="region of interest" description="Disordered" evidence="10">
    <location>
        <begin position="69"/>
        <end position="90"/>
    </location>
</feature>
<comment type="similarity">
    <text evidence="2">Belongs to the NFX1 family.</text>
</comment>
<keyword evidence="5" id="KW-0863">Zinc-finger</keyword>
<comment type="subcellular location">
    <subcellularLocation>
        <location evidence="1">Nucleus</location>
    </subcellularLocation>
</comment>
<dbReference type="CDD" id="cd06008">
    <property type="entry name" value="NF-X1-zinc-finger"/>
    <property type="match status" value="1"/>
</dbReference>
<name>A0A9W7XTG8_9FUNG</name>
<sequence length="90" mass="9484">ADYDPVDGIKSCGAVCGELLSCGRHACEQPCHPGLCQPCPREEQQQCYCGRHTRTARCGDGQPEQSYAAAAEPDSKAAAEPAVGHYTCGD</sequence>
<keyword evidence="4" id="KW-0677">Repeat</keyword>
<feature type="domain" description="NF-X1-type" evidence="11">
    <location>
        <begin position="22"/>
        <end position="41"/>
    </location>
</feature>
<protein>
    <submittedName>
        <fullName evidence="12">FKBP12-associated protein</fullName>
    </submittedName>
</protein>
<reference evidence="12" key="1">
    <citation type="submission" date="2022-07" db="EMBL/GenBank/DDBJ databases">
        <title>Phylogenomic reconstructions and comparative analyses of Kickxellomycotina fungi.</title>
        <authorList>
            <person name="Reynolds N.K."/>
            <person name="Stajich J.E."/>
            <person name="Barry K."/>
            <person name="Grigoriev I.V."/>
            <person name="Crous P."/>
            <person name="Smith M.E."/>
        </authorList>
    </citation>
    <scope>NUCLEOTIDE SEQUENCE</scope>
    <source>
        <strain evidence="12">BCRC 34381</strain>
    </source>
</reference>
<dbReference type="PANTHER" id="PTHR12360:SF12">
    <property type="entry name" value="TRANSCRIPTIONAL REPRESSOR NF-X1"/>
    <property type="match status" value="1"/>
</dbReference>
<gene>
    <name evidence="12" type="primary">FAP1_2</name>
    <name evidence="12" type="ORF">LPJ61_006657</name>
</gene>
<evidence type="ECO:0000256" key="4">
    <source>
        <dbReference type="ARBA" id="ARBA00022737"/>
    </source>
</evidence>
<evidence type="ECO:0000313" key="13">
    <source>
        <dbReference type="Proteomes" id="UP001143981"/>
    </source>
</evidence>
<evidence type="ECO:0000256" key="2">
    <source>
        <dbReference type="ARBA" id="ARBA00007269"/>
    </source>
</evidence>
<dbReference type="InterPro" id="IPR034078">
    <property type="entry name" value="NFX1_fam"/>
</dbReference>
<proteinExistence type="inferred from homology"/>
<dbReference type="EMBL" id="JANBOI010003504">
    <property type="protein sequence ID" value="KAJ1718383.1"/>
    <property type="molecule type" value="Genomic_DNA"/>
</dbReference>
<dbReference type="GO" id="GO:0008270">
    <property type="term" value="F:zinc ion binding"/>
    <property type="evidence" value="ECO:0007669"/>
    <property type="project" value="UniProtKB-KW"/>
</dbReference>
<keyword evidence="9" id="KW-0539">Nucleus</keyword>
<keyword evidence="6" id="KW-0862">Zinc</keyword>
<organism evidence="12 13">
    <name type="scientific">Coemansia biformis</name>
    <dbReference type="NCBI Taxonomy" id="1286918"/>
    <lineage>
        <taxon>Eukaryota</taxon>
        <taxon>Fungi</taxon>
        <taxon>Fungi incertae sedis</taxon>
        <taxon>Zoopagomycota</taxon>
        <taxon>Kickxellomycotina</taxon>
        <taxon>Kickxellomycetes</taxon>
        <taxon>Kickxellales</taxon>
        <taxon>Kickxellaceae</taxon>
        <taxon>Coemansia</taxon>
    </lineage>
</organism>
<dbReference type="GO" id="GO:0000981">
    <property type="term" value="F:DNA-binding transcription factor activity, RNA polymerase II-specific"/>
    <property type="evidence" value="ECO:0007669"/>
    <property type="project" value="TreeGrafter"/>
</dbReference>
<keyword evidence="13" id="KW-1185">Reference proteome</keyword>
<evidence type="ECO:0000256" key="1">
    <source>
        <dbReference type="ARBA" id="ARBA00004123"/>
    </source>
</evidence>
<evidence type="ECO:0000256" key="3">
    <source>
        <dbReference type="ARBA" id="ARBA00022723"/>
    </source>
</evidence>
<accession>A0A9W7XTG8</accession>
<dbReference type="InterPro" id="IPR000967">
    <property type="entry name" value="Znf_NFX1"/>
</dbReference>
<comment type="caution">
    <text evidence="12">The sequence shown here is derived from an EMBL/GenBank/DDBJ whole genome shotgun (WGS) entry which is preliminary data.</text>
</comment>
<evidence type="ECO:0000256" key="6">
    <source>
        <dbReference type="ARBA" id="ARBA00022833"/>
    </source>
</evidence>
<feature type="non-terminal residue" evidence="12">
    <location>
        <position position="1"/>
    </location>
</feature>
<dbReference type="OrthoDB" id="6512771at2759"/>
<evidence type="ECO:0000259" key="11">
    <source>
        <dbReference type="SMART" id="SM00438"/>
    </source>
</evidence>
<feature type="compositionally biased region" description="Low complexity" evidence="10">
    <location>
        <begin position="69"/>
        <end position="82"/>
    </location>
</feature>
<feature type="non-terminal residue" evidence="12">
    <location>
        <position position="90"/>
    </location>
</feature>
<evidence type="ECO:0000256" key="7">
    <source>
        <dbReference type="ARBA" id="ARBA00023015"/>
    </source>
</evidence>
<evidence type="ECO:0000256" key="8">
    <source>
        <dbReference type="ARBA" id="ARBA00023163"/>
    </source>
</evidence>
<dbReference type="SMART" id="SM00438">
    <property type="entry name" value="ZnF_NFX"/>
    <property type="match status" value="1"/>
</dbReference>
<evidence type="ECO:0000256" key="10">
    <source>
        <dbReference type="SAM" id="MobiDB-lite"/>
    </source>
</evidence>
<keyword evidence="3" id="KW-0479">Metal-binding</keyword>
<dbReference type="GO" id="GO:0005634">
    <property type="term" value="C:nucleus"/>
    <property type="evidence" value="ECO:0007669"/>
    <property type="project" value="UniProtKB-SubCell"/>
</dbReference>
<dbReference type="PANTHER" id="PTHR12360">
    <property type="entry name" value="NUCLEAR TRANSCRIPTION FACTOR, X-BOX BINDING 1 NFX1"/>
    <property type="match status" value="1"/>
</dbReference>
<evidence type="ECO:0000313" key="12">
    <source>
        <dbReference type="EMBL" id="KAJ1718383.1"/>
    </source>
</evidence>